<evidence type="ECO:0000256" key="1">
    <source>
        <dbReference type="ARBA" id="ARBA00006568"/>
    </source>
</evidence>
<proteinExistence type="evidence at transcript level"/>
<reference evidence="5" key="1">
    <citation type="submission" date="2017-02" db="EMBL/GenBank/DDBJ databases">
        <title>Purification and cloning of a novel lectin that induce human B-lymphocyte apoptosis from Artocarpus lingnanensis.</title>
        <authorList>
            <person name="Zeng Q."/>
            <person name="Luo Y."/>
            <person name="Liu X."/>
            <person name="Zhang Y."/>
        </authorList>
    </citation>
    <scope>NUCLEOTIDE SEQUENCE</scope>
    <source>
        <tissue evidence="5">Leaf</tissue>
    </source>
</reference>
<feature type="signal peptide" evidence="3">
    <location>
        <begin position="1"/>
        <end position="23"/>
    </location>
</feature>
<comment type="similarity">
    <text evidence="1">Belongs to the jacalin lectin family.</text>
</comment>
<sequence>MASSSLLSLPFLVILLSISSAHAREWSLPNDINQDTISIIEAAVGVSEDLLNLDGMEAENNRQSGRSKNIIIGPWGAKPSTSSNGKAFDDGAYTGIREIKLSYNKGTAIGGFQVTYDLNGSPFVGKNHTSFITGFTTVKISLNFPYEYIVQVNGHIGKVIGYTVVRSLTFKTNKKTYGPYGVTSGTPFSLPIEKGLVVGFKGSIGNWLDYFGMYLSLN</sequence>
<dbReference type="EMBL" id="KY676800">
    <property type="protein sequence ID" value="ARQ31656.1"/>
    <property type="molecule type" value="mRNA"/>
</dbReference>
<dbReference type="PROSITE" id="PS51752">
    <property type="entry name" value="JACALIN_LECTIN"/>
    <property type="match status" value="1"/>
</dbReference>
<protein>
    <submittedName>
        <fullName evidence="5">Lectin</fullName>
    </submittedName>
</protein>
<dbReference type="InterPro" id="IPR033734">
    <property type="entry name" value="Jacalin-like_lectin_dom_plant"/>
</dbReference>
<accession>A0A1X9QLW0</accession>
<keyword evidence="3" id="KW-0732">Signal</keyword>
<feature type="domain" description="Jacalin-type lectin" evidence="4">
    <location>
        <begin position="69"/>
        <end position="217"/>
    </location>
</feature>
<organism evidence="5">
    <name type="scientific">Artocarpus nitidus subsp. lingnanensis</name>
    <dbReference type="NCBI Taxonomy" id="709057"/>
    <lineage>
        <taxon>Eukaryota</taxon>
        <taxon>Viridiplantae</taxon>
        <taxon>Streptophyta</taxon>
        <taxon>Embryophyta</taxon>
        <taxon>Tracheophyta</taxon>
        <taxon>Spermatophyta</taxon>
        <taxon>Magnoliopsida</taxon>
        <taxon>eudicotyledons</taxon>
        <taxon>Gunneridae</taxon>
        <taxon>Pentapetalae</taxon>
        <taxon>rosids</taxon>
        <taxon>fabids</taxon>
        <taxon>Rosales</taxon>
        <taxon>Moraceae</taxon>
        <taxon>Artocarpeae</taxon>
        <taxon>Artocarpus</taxon>
    </lineage>
</organism>
<dbReference type="SMART" id="SM00915">
    <property type="entry name" value="Jacalin"/>
    <property type="match status" value="1"/>
</dbReference>
<dbReference type="AlphaFoldDB" id="A0A1X9QLW0"/>
<name>A0A1X9QLW0_9ROSA</name>
<feature type="chain" id="PRO_5012507916" evidence="3">
    <location>
        <begin position="24"/>
        <end position="218"/>
    </location>
</feature>
<dbReference type="GO" id="GO:0030246">
    <property type="term" value="F:carbohydrate binding"/>
    <property type="evidence" value="ECO:0007669"/>
    <property type="project" value="UniProtKB-KW"/>
</dbReference>
<evidence type="ECO:0000256" key="3">
    <source>
        <dbReference type="SAM" id="SignalP"/>
    </source>
</evidence>
<keyword evidence="2" id="KW-0430">Lectin</keyword>
<evidence type="ECO:0000259" key="4">
    <source>
        <dbReference type="PROSITE" id="PS51752"/>
    </source>
</evidence>
<dbReference type="InterPro" id="IPR036404">
    <property type="entry name" value="Jacalin-like_lectin_dom_sf"/>
</dbReference>
<evidence type="ECO:0000256" key="2">
    <source>
        <dbReference type="ARBA" id="ARBA00022734"/>
    </source>
</evidence>
<dbReference type="PANTHER" id="PTHR47293">
    <property type="entry name" value="JACALIN-RELATED LECTIN 3"/>
    <property type="match status" value="1"/>
</dbReference>
<dbReference type="PANTHER" id="PTHR47293:SF15">
    <property type="entry name" value="JACALIN-RELATED LECTIN 19"/>
    <property type="match status" value="1"/>
</dbReference>
<evidence type="ECO:0000313" key="5">
    <source>
        <dbReference type="EMBL" id="ARQ31656.1"/>
    </source>
</evidence>
<dbReference type="SMR" id="A0A1X9QLW0"/>
<dbReference type="InterPro" id="IPR001229">
    <property type="entry name" value="Jacalin-like_lectin_dom"/>
</dbReference>
<dbReference type="CDD" id="cd09612">
    <property type="entry name" value="Jacalin"/>
    <property type="match status" value="1"/>
</dbReference>
<dbReference type="Gene3D" id="2.100.10.30">
    <property type="entry name" value="Jacalin-like lectin domain"/>
    <property type="match status" value="1"/>
</dbReference>
<dbReference type="SUPFAM" id="SSF51101">
    <property type="entry name" value="Mannose-binding lectins"/>
    <property type="match status" value="1"/>
</dbReference>
<dbReference type="Pfam" id="PF01419">
    <property type="entry name" value="Jacalin"/>
    <property type="match status" value="1"/>
</dbReference>